<dbReference type="GO" id="GO:0004812">
    <property type="term" value="F:aminoacyl-tRNA ligase activity"/>
    <property type="evidence" value="ECO:0007669"/>
    <property type="project" value="UniProtKB-KW"/>
</dbReference>
<accession>A3U6A1</accession>
<dbReference type="RefSeq" id="WP_013186444.1">
    <property type="nucleotide sequence ID" value="NC_014230.1"/>
</dbReference>
<dbReference type="EMBL" id="CP002046">
    <property type="protein sequence ID" value="EAP87768.1"/>
    <property type="molecule type" value="Genomic_DNA"/>
</dbReference>
<dbReference type="HOGENOM" id="CLU_194524_0_0_10"/>
<keyword evidence="2" id="KW-1185">Reference proteome</keyword>
<dbReference type="OrthoDB" id="1149272at2"/>
<dbReference type="Proteomes" id="UP000002297">
    <property type="component" value="Chromosome"/>
</dbReference>
<dbReference type="GeneID" id="89452470"/>
<evidence type="ECO:0000313" key="2">
    <source>
        <dbReference type="Proteomes" id="UP000002297"/>
    </source>
</evidence>
<dbReference type="InterPro" id="IPR046290">
    <property type="entry name" value="DUF6327"/>
</dbReference>
<reference evidence="1 2" key="1">
    <citation type="journal article" date="2010" name="J. Bacteriol.">
        <title>The complete genome sequence of Croceibacter atlanticus HTCC2559T.</title>
        <authorList>
            <person name="Oh H.M."/>
            <person name="Kang I."/>
            <person name="Ferriera S."/>
            <person name="Giovannoni S.J."/>
            <person name="Cho J.C."/>
        </authorList>
    </citation>
    <scope>NUCLEOTIDE SEQUENCE [LARGE SCALE GENOMIC DNA]</scope>
    <source>
        <strain evidence="2">ATCC BAA-628 / HTCC2559 / KCTC 12090</strain>
    </source>
</reference>
<dbReference type="KEGG" id="cat:CA2559_03395"/>
<proteinExistence type="predicted"/>
<sequence>MKKIYSSFDEIDKDLKILKLQKDIDLEEVKISYHEVKNSLSPIGLISNVAGAIAQKAFVLKAVNKLLGIKRVKKVDDAKI</sequence>
<dbReference type="Pfam" id="PF19852">
    <property type="entry name" value="DUF6327"/>
    <property type="match status" value="1"/>
</dbReference>
<name>A3U6A1_CROAH</name>
<evidence type="ECO:0000313" key="1">
    <source>
        <dbReference type="EMBL" id="EAP87768.1"/>
    </source>
</evidence>
<organism evidence="1 2">
    <name type="scientific">Croceibacter atlanticus (strain ATCC BAA-628 / JCM 21780 / CIP 108009 / IAM 15332 / KCTC 12090 / HTCC2559)</name>
    <dbReference type="NCBI Taxonomy" id="216432"/>
    <lineage>
        <taxon>Bacteria</taxon>
        <taxon>Pseudomonadati</taxon>
        <taxon>Bacteroidota</taxon>
        <taxon>Flavobacteriia</taxon>
        <taxon>Flavobacteriales</taxon>
        <taxon>Flavobacteriaceae</taxon>
        <taxon>Croceibacter</taxon>
    </lineage>
</organism>
<keyword evidence="1" id="KW-0030">Aminoacyl-tRNA synthetase</keyword>
<dbReference type="AlphaFoldDB" id="A3U6A1"/>
<dbReference type="eggNOG" id="ENOG502ZKAP">
    <property type="taxonomic scope" value="Bacteria"/>
</dbReference>
<dbReference type="STRING" id="216432.CA2559_03395"/>
<protein>
    <submittedName>
        <fullName evidence="1">Glutaminyl-tRNA synthetase</fullName>
    </submittedName>
</protein>
<keyword evidence="1" id="KW-0436">Ligase</keyword>
<gene>
    <name evidence="1" type="ordered locus">CA2559_03395</name>
</gene>